<dbReference type="AlphaFoldDB" id="A0A2S5ZAS0"/>
<feature type="domain" description="NIT" evidence="11">
    <location>
        <begin position="53"/>
        <end position="310"/>
    </location>
</feature>
<dbReference type="RefSeq" id="WP_104321637.1">
    <property type="nucleotide sequence ID" value="NZ_PSSX01000006.1"/>
</dbReference>
<gene>
    <name evidence="12" type="ORF">KEHDKFFH_09130</name>
</gene>
<accession>A0A2S5ZAS0</accession>
<proteinExistence type="inferred from homology"/>
<dbReference type="GO" id="GO:0007165">
    <property type="term" value="P:signal transduction"/>
    <property type="evidence" value="ECO:0007669"/>
    <property type="project" value="UniProtKB-KW"/>
</dbReference>
<evidence type="ECO:0000256" key="8">
    <source>
        <dbReference type="SAM" id="Phobius"/>
    </source>
</evidence>
<name>A0A2S5ZAS0_9GAMM</name>
<dbReference type="GO" id="GO:0006935">
    <property type="term" value="P:chemotaxis"/>
    <property type="evidence" value="ECO:0007669"/>
    <property type="project" value="UniProtKB-ARBA"/>
</dbReference>
<evidence type="ECO:0000259" key="10">
    <source>
        <dbReference type="PROSITE" id="PS50885"/>
    </source>
</evidence>
<dbReference type="InterPro" id="IPR003660">
    <property type="entry name" value="HAMP_dom"/>
</dbReference>
<evidence type="ECO:0000256" key="7">
    <source>
        <dbReference type="PROSITE-ProRule" id="PRU00284"/>
    </source>
</evidence>
<comment type="similarity">
    <text evidence="6">Belongs to the methyl-accepting chemotaxis (MCP) protein family.</text>
</comment>
<dbReference type="SMART" id="SM00283">
    <property type="entry name" value="MA"/>
    <property type="match status" value="1"/>
</dbReference>
<dbReference type="PANTHER" id="PTHR32089">
    <property type="entry name" value="METHYL-ACCEPTING CHEMOTAXIS PROTEIN MCPB"/>
    <property type="match status" value="1"/>
</dbReference>
<dbReference type="PROSITE" id="PS50906">
    <property type="entry name" value="NIT"/>
    <property type="match status" value="1"/>
</dbReference>
<evidence type="ECO:0000256" key="6">
    <source>
        <dbReference type="ARBA" id="ARBA00029447"/>
    </source>
</evidence>
<keyword evidence="3 8" id="KW-1133">Transmembrane helix</keyword>
<feature type="domain" description="Methyl-accepting transducer" evidence="9">
    <location>
        <begin position="399"/>
        <end position="635"/>
    </location>
</feature>
<organism evidence="12 13">
    <name type="scientific">Marinobacter maroccanus</name>
    <dbReference type="NCBI Taxonomy" id="2055143"/>
    <lineage>
        <taxon>Bacteria</taxon>
        <taxon>Pseudomonadati</taxon>
        <taxon>Pseudomonadota</taxon>
        <taxon>Gammaproteobacteria</taxon>
        <taxon>Pseudomonadales</taxon>
        <taxon>Marinobacteraceae</taxon>
        <taxon>Marinobacter</taxon>
    </lineage>
</organism>
<dbReference type="PANTHER" id="PTHR32089:SF112">
    <property type="entry name" value="LYSOZYME-LIKE PROTEIN-RELATED"/>
    <property type="match status" value="1"/>
</dbReference>
<evidence type="ECO:0000256" key="2">
    <source>
        <dbReference type="ARBA" id="ARBA00022692"/>
    </source>
</evidence>
<feature type="domain" description="HAMP" evidence="10">
    <location>
        <begin position="341"/>
        <end position="394"/>
    </location>
</feature>
<dbReference type="CDD" id="cd11386">
    <property type="entry name" value="MCP_signal"/>
    <property type="match status" value="1"/>
</dbReference>
<dbReference type="PROSITE" id="PS50885">
    <property type="entry name" value="HAMP"/>
    <property type="match status" value="1"/>
</dbReference>
<dbReference type="Pfam" id="PF00015">
    <property type="entry name" value="MCPsignal"/>
    <property type="match status" value="1"/>
</dbReference>
<keyword evidence="2 8" id="KW-0812">Transmembrane</keyword>
<keyword evidence="5 7" id="KW-0807">Transducer</keyword>
<dbReference type="SUPFAM" id="SSF58104">
    <property type="entry name" value="Methyl-accepting chemotaxis protein (MCP) signaling domain"/>
    <property type="match status" value="1"/>
</dbReference>
<keyword evidence="13" id="KW-1185">Reference proteome</keyword>
<evidence type="ECO:0000259" key="9">
    <source>
        <dbReference type="PROSITE" id="PS50111"/>
    </source>
</evidence>
<sequence>MNLINNLSMRGKLTTLVVPALLVIVFFAADSITTNYGKLSDMQQLGTMVDLARTGDPLTEALQKERGRSAVLLASDAGTDAAARAENELANQRRETDNRIATYHREIRALAAETDFDRAVGDNIASVERSLDNLAAIRRSVDSRSIAPAESARYYTDTIVSLIDRIGMIVRRSTDPQLTRDVKAYHALAELAERAGRERAIGASLIRSGDFDLPTLRQIASLAGQQDAHLDSAVTLLTSDDPRRALLESQSASTERRALETQRETLFSSPSGMYALDASEWFATTTNRIGSLNATRTDLLTGVMALANREVAEARNDLIMASALSGGAVLAVLVLVFVIIRAINLQVGRLLDGVRFAMDNKDLTREIEISSHDEVGTIGKAINELFGRFGNALLHIDKSSVQLATATEETSSTAGQNASQVRNQQQQIEQVAAATEEMSATSEEISRNTQQVADAARSAMEKSRTGEQVLHGSVQSIRTLAHSVQKVNEVIEELENRSSTIADVVDVIRKVADQTNLLALNAAIEAARAGEHGRGFAVVADEVRTLAQQTHESTTQIEDIINGFQNITDSASRSIVESHKLANATSEQASELEQTFADILTDVNSISDMASQIATASEEQVAVTRELAGSMESVSEAAILTLTGSQEITQVTSEQARLARVLQDLANKFKVPAYS</sequence>
<evidence type="ECO:0000256" key="1">
    <source>
        <dbReference type="ARBA" id="ARBA00004141"/>
    </source>
</evidence>
<dbReference type="PROSITE" id="PS50111">
    <property type="entry name" value="CHEMOTAXIS_TRANSDUC_2"/>
    <property type="match status" value="1"/>
</dbReference>
<dbReference type="InterPro" id="IPR013587">
    <property type="entry name" value="Nitrate/nitrite_sensing"/>
</dbReference>
<dbReference type="Pfam" id="PF08376">
    <property type="entry name" value="NIT"/>
    <property type="match status" value="1"/>
</dbReference>
<evidence type="ECO:0000256" key="5">
    <source>
        <dbReference type="ARBA" id="ARBA00023224"/>
    </source>
</evidence>
<dbReference type="Proteomes" id="UP000239917">
    <property type="component" value="Unassembled WGS sequence"/>
</dbReference>
<dbReference type="InterPro" id="IPR010910">
    <property type="entry name" value="Nitrate/nitrite_sensing_bac"/>
</dbReference>
<evidence type="ECO:0000313" key="13">
    <source>
        <dbReference type="Proteomes" id="UP000239917"/>
    </source>
</evidence>
<evidence type="ECO:0000259" key="11">
    <source>
        <dbReference type="PROSITE" id="PS50906"/>
    </source>
</evidence>
<evidence type="ECO:0000256" key="4">
    <source>
        <dbReference type="ARBA" id="ARBA00023136"/>
    </source>
</evidence>
<evidence type="ECO:0000313" key="12">
    <source>
        <dbReference type="EMBL" id="PPI84431.1"/>
    </source>
</evidence>
<comment type="subcellular location">
    <subcellularLocation>
        <location evidence="1">Membrane</location>
        <topology evidence="1">Multi-pass membrane protein</topology>
    </subcellularLocation>
</comment>
<dbReference type="GO" id="GO:0016020">
    <property type="term" value="C:membrane"/>
    <property type="evidence" value="ECO:0007669"/>
    <property type="project" value="UniProtKB-SubCell"/>
</dbReference>
<protein>
    <submittedName>
        <fullName evidence="12">Chemotaxis protein</fullName>
    </submittedName>
</protein>
<comment type="caution">
    <text evidence="12">The sequence shown here is derived from an EMBL/GenBank/DDBJ whole genome shotgun (WGS) entry which is preliminary data.</text>
</comment>
<feature type="transmembrane region" description="Helical" evidence="8">
    <location>
        <begin position="318"/>
        <end position="340"/>
    </location>
</feature>
<dbReference type="OrthoDB" id="2489132at2"/>
<evidence type="ECO:0000256" key="3">
    <source>
        <dbReference type="ARBA" id="ARBA00022989"/>
    </source>
</evidence>
<reference evidence="12 13" key="1">
    <citation type="submission" date="2018-01" db="EMBL/GenBank/DDBJ databases">
        <title>Complete genome sequences of the type strains of Marinobacter flavimaris and Marinobacter maroccanus.</title>
        <authorList>
            <person name="Palau M."/>
            <person name="Boujida N."/>
            <person name="Manresa A."/>
            <person name="Minana-Galbis D."/>
        </authorList>
    </citation>
    <scope>NUCLEOTIDE SEQUENCE [LARGE SCALE GENOMIC DNA]</scope>
    <source>
        <strain evidence="12 13">N4</strain>
    </source>
</reference>
<dbReference type="FunFam" id="1.10.287.950:FF:000001">
    <property type="entry name" value="Methyl-accepting chemotaxis sensory transducer"/>
    <property type="match status" value="1"/>
</dbReference>
<dbReference type="EMBL" id="PSSX01000006">
    <property type="protein sequence ID" value="PPI84431.1"/>
    <property type="molecule type" value="Genomic_DNA"/>
</dbReference>
<dbReference type="Gene3D" id="1.10.287.950">
    <property type="entry name" value="Methyl-accepting chemotaxis protein"/>
    <property type="match status" value="1"/>
</dbReference>
<keyword evidence="4 8" id="KW-0472">Membrane</keyword>
<dbReference type="InterPro" id="IPR004089">
    <property type="entry name" value="MCPsignal_dom"/>
</dbReference>